<geneLocation type="mitochondrion" evidence="1"/>
<keyword evidence="1" id="KW-0496">Mitochondrion</keyword>
<gene>
    <name evidence="1" type="ORF">ABT39_MTgene2164</name>
</gene>
<protein>
    <submittedName>
        <fullName evidence="1">Uncharacterized protein</fullName>
    </submittedName>
</protein>
<comment type="caution">
    <text evidence="1">The sequence shown here is derived from an EMBL/GenBank/DDBJ whole genome shotgun (WGS) entry which is preliminary data.</text>
</comment>
<dbReference type="EMBL" id="LKAM01000014">
    <property type="protein sequence ID" value="KUM46061.1"/>
    <property type="molecule type" value="Genomic_DNA"/>
</dbReference>
<sequence length="75" mass="8100">MGLWNQPIITGGESLHATVTCLSMPVIDDYARAPVTGQSVMNVNYNIEHLANNINHSLTAREASLRASLPGPIKE</sequence>
<proteinExistence type="predicted"/>
<name>A0A101LVE4_PICGL</name>
<organism evidence="1">
    <name type="scientific">Picea glauca</name>
    <name type="common">White spruce</name>
    <name type="synonym">Pinus glauca</name>
    <dbReference type="NCBI Taxonomy" id="3330"/>
    <lineage>
        <taxon>Eukaryota</taxon>
        <taxon>Viridiplantae</taxon>
        <taxon>Streptophyta</taxon>
        <taxon>Embryophyta</taxon>
        <taxon>Tracheophyta</taxon>
        <taxon>Spermatophyta</taxon>
        <taxon>Pinopsida</taxon>
        <taxon>Pinidae</taxon>
        <taxon>Conifers I</taxon>
        <taxon>Pinales</taxon>
        <taxon>Pinaceae</taxon>
        <taxon>Picea</taxon>
    </lineage>
</organism>
<dbReference type="AlphaFoldDB" id="A0A101LVE4"/>
<accession>A0A101LVE4</accession>
<reference evidence="1" key="1">
    <citation type="journal article" date="2015" name="Genome Biol. Evol.">
        <title>Organellar Genomes of White Spruce (Picea glauca): Assembly and Annotation.</title>
        <authorList>
            <person name="Jackman S.D."/>
            <person name="Warren R.L."/>
            <person name="Gibb E.A."/>
            <person name="Vandervalk B.P."/>
            <person name="Mohamadi H."/>
            <person name="Chu J."/>
            <person name="Raymond A."/>
            <person name="Pleasance S."/>
            <person name="Coope R."/>
            <person name="Wildung M.R."/>
            <person name="Ritland C.E."/>
            <person name="Bousquet J."/>
            <person name="Jones S.J."/>
            <person name="Bohlmann J."/>
            <person name="Birol I."/>
        </authorList>
    </citation>
    <scope>NUCLEOTIDE SEQUENCE [LARGE SCALE GENOMIC DNA]</scope>
    <source>
        <tissue evidence="1">Flushing bud</tissue>
    </source>
</reference>
<evidence type="ECO:0000313" key="1">
    <source>
        <dbReference type="EMBL" id="KUM46061.1"/>
    </source>
</evidence>